<reference evidence="3" key="2">
    <citation type="submission" date="2025-08" db="UniProtKB">
        <authorList>
            <consortium name="Ensembl"/>
        </authorList>
    </citation>
    <scope>IDENTIFICATION</scope>
</reference>
<protein>
    <recommendedName>
        <fullName evidence="5">Coiled-coil domain-containing protein 122</fullName>
    </recommendedName>
</protein>
<dbReference type="OrthoDB" id="9881749at2759"/>
<reference evidence="3" key="1">
    <citation type="submission" date="2020-06" db="EMBL/GenBank/DDBJ databases">
        <authorList>
            <consortium name="Wellcome Sanger Institute Data Sharing"/>
        </authorList>
    </citation>
    <scope>NUCLEOTIDE SEQUENCE [LARGE SCALE GENOMIC DNA]</scope>
</reference>
<dbReference type="CTD" id="160857"/>
<feature type="coiled-coil region" evidence="1">
    <location>
        <begin position="40"/>
        <end position="225"/>
    </location>
</feature>
<evidence type="ECO:0008006" key="5">
    <source>
        <dbReference type="Google" id="ProtNLM"/>
    </source>
</evidence>
<dbReference type="AlphaFoldDB" id="A0A8C5EED1"/>
<gene>
    <name evidence="3" type="primary">ccdc122</name>
</gene>
<reference evidence="3" key="3">
    <citation type="submission" date="2025-09" db="UniProtKB">
        <authorList>
            <consortium name="Ensembl"/>
        </authorList>
    </citation>
    <scope>IDENTIFICATION</scope>
</reference>
<proteinExistence type="predicted"/>
<keyword evidence="4" id="KW-1185">Reference proteome</keyword>
<dbReference type="Proteomes" id="UP000694680">
    <property type="component" value="Chromosome 2"/>
</dbReference>
<accession>A0A8C5EED1</accession>
<evidence type="ECO:0000256" key="1">
    <source>
        <dbReference type="SAM" id="Coils"/>
    </source>
</evidence>
<evidence type="ECO:0000313" key="4">
    <source>
        <dbReference type="Proteomes" id="UP000694680"/>
    </source>
</evidence>
<name>A0A8C5EED1_GOUWI</name>
<feature type="region of interest" description="Disordered" evidence="2">
    <location>
        <begin position="233"/>
        <end position="261"/>
    </location>
</feature>
<organism evidence="3 4">
    <name type="scientific">Gouania willdenowi</name>
    <name type="common">Blunt-snouted clingfish</name>
    <name type="synonym">Lepadogaster willdenowi</name>
    <dbReference type="NCBI Taxonomy" id="441366"/>
    <lineage>
        <taxon>Eukaryota</taxon>
        <taxon>Metazoa</taxon>
        <taxon>Chordata</taxon>
        <taxon>Craniata</taxon>
        <taxon>Vertebrata</taxon>
        <taxon>Euteleostomi</taxon>
        <taxon>Actinopterygii</taxon>
        <taxon>Neopterygii</taxon>
        <taxon>Teleostei</taxon>
        <taxon>Neoteleostei</taxon>
        <taxon>Acanthomorphata</taxon>
        <taxon>Ovalentaria</taxon>
        <taxon>Blenniimorphae</taxon>
        <taxon>Blenniiformes</taxon>
        <taxon>Gobiesocoidei</taxon>
        <taxon>Gobiesocidae</taxon>
        <taxon>Gobiesocinae</taxon>
        <taxon>Gouania</taxon>
    </lineage>
</organism>
<evidence type="ECO:0000313" key="3">
    <source>
        <dbReference type="Ensembl" id="ENSGWIP00000020587.1"/>
    </source>
</evidence>
<evidence type="ECO:0000256" key="2">
    <source>
        <dbReference type="SAM" id="MobiDB-lite"/>
    </source>
</evidence>
<dbReference type="GeneID" id="114478423"/>
<keyword evidence="1" id="KW-0175">Coiled coil</keyword>
<dbReference type="Ensembl" id="ENSGWIT00000022611.1">
    <property type="protein sequence ID" value="ENSGWIP00000020587.1"/>
    <property type="gene ID" value="ENSGWIG00000011140.1"/>
</dbReference>
<sequence>MDNSSLSLTQAVEDVHQQGHIQTEALKEKQKIQNSLQVFLSDLQQKSKAAEQELRWKAREFLVLEGELEQAELQTKVLQDRCASIRKDSAHLQATISEQEENVNRKLEEFKTYRYKMENHRAAVLLALSCTKAHKELEEKKDLVKKLRQETEELREDLQKPDGKTAQLGKRAVEALKEQISEKRTIIFEKKEELQNEGEVHTQFKKDIEIQKRRYEAIVKRLRCQLGRARAARREVSDDIHHMRRQLAEQDSTDTGYKPAV</sequence>
<dbReference type="RefSeq" id="XP_028327306.1">
    <property type="nucleotide sequence ID" value="XM_028471505.1"/>
</dbReference>